<gene>
    <name evidence="2" type="ORF">G3M58_77890</name>
</gene>
<evidence type="ECO:0000256" key="1">
    <source>
        <dbReference type="SAM" id="Phobius"/>
    </source>
</evidence>
<comment type="caution">
    <text evidence="2">The sequence shown here is derived from an EMBL/GenBank/DDBJ whole genome shotgun (WGS) entry which is preliminary data.</text>
</comment>
<sequence length="56" mass="5817">MSLFANRDYRRLFGAQIIALFGTGLATVALGLLAYELAGPSAGAVLGTALTIKMVM</sequence>
<proteinExistence type="predicted"/>
<organism evidence="2">
    <name type="scientific">Streptomyces sp. SID7499</name>
    <dbReference type="NCBI Taxonomy" id="2706086"/>
    <lineage>
        <taxon>Bacteria</taxon>
        <taxon>Bacillati</taxon>
        <taxon>Actinomycetota</taxon>
        <taxon>Actinomycetes</taxon>
        <taxon>Kitasatosporales</taxon>
        <taxon>Streptomycetaceae</taxon>
        <taxon>Streptomyces</taxon>
    </lineage>
</organism>
<dbReference type="AlphaFoldDB" id="A0A6G3XQC6"/>
<evidence type="ECO:0000313" key="2">
    <source>
        <dbReference type="EMBL" id="NEE20025.1"/>
    </source>
</evidence>
<accession>A0A6G3XQC6</accession>
<dbReference type="EMBL" id="JAAGMN010008342">
    <property type="protein sequence ID" value="NEE20025.1"/>
    <property type="molecule type" value="Genomic_DNA"/>
</dbReference>
<keyword evidence="1" id="KW-0812">Transmembrane</keyword>
<keyword evidence="1" id="KW-0472">Membrane</keyword>
<protein>
    <submittedName>
        <fullName evidence="2">MFS transporter</fullName>
    </submittedName>
</protein>
<feature type="transmembrane region" description="Helical" evidence="1">
    <location>
        <begin position="12"/>
        <end position="35"/>
    </location>
</feature>
<reference evidence="2" key="1">
    <citation type="submission" date="2020-01" db="EMBL/GenBank/DDBJ databases">
        <title>Insect and environment-associated Actinomycetes.</title>
        <authorList>
            <person name="Currrie C."/>
            <person name="Chevrette M."/>
            <person name="Carlson C."/>
            <person name="Stubbendieck R."/>
            <person name="Wendt-Pienkowski E."/>
        </authorList>
    </citation>
    <scope>NUCLEOTIDE SEQUENCE</scope>
    <source>
        <strain evidence="2">SID7499</strain>
    </source>
</reference>
<keyword evidence="1" id="KW-1133">Transmembrane helix</keyword>
<feature type="non-terminal residue" evidence="2">
    <location>
        <position position="56"/>
    </location>
</feature>
<name>A0A6G3XQC6_9ACTN</name>